<evidence type="ECO:0000256" key="6">
    <source>
        <dbReference type="SAM" id="MobiDB-lite"/>
    </source>
</evidence>
<dbReference type="GO" id="GO:0005634">
    <property type="term" value="C:nucleus"/>
    <property type="evidence" value="ECO:0007669"/>
    <property type="project" value="UniProtKB-SubCell"/>
</dbReference>
<evidence type="ECO:0000256" key="3">
    <source>
        <dbReference type="ARBA" id="ARBA00023125"/>
    </source>
</evidence>
<evidence type="ECO:0000256" key="1">
    <source>
        <dbReference type="ARBA" id="ARBA00004123"/>
    </source>
</evidence>
<keyword evidence="7" id="KW-0812">Transmembrane</keyword>
<keyword evidence="2" id="KW-0805">Transcription regulation</keyword>
<evidence type="ECO:0000259" key="8">
    <source>
        <dbReference type="PROSITE" id="PS51005"/>
    </source>
</evidence>
<keyword evidence="3" id="KW-0238">DNA-binding</keyword>
<comment type="subcellular location">
    <subcellularLocation>
        <location evidence="1">Nucleus</location>
    </subcellularLocation>
</comment>
<evidence type="ECO:0000256" key="7">
    <source>
        <dbReference type="SAM" id="Phobius"/>
    </source>
</evidence>
<keyword evidence="5" id="KW-0539">Nucleus</keyword>
<dbReference type="Gene3D" id="2.170.150.80">
    <property type="entry name" value="NAC domain"/>
    <property type="match status" value="1"/>
</dbReference>
<dbReference type="InterPro" id="IPR036093">
    <property type="entry name" value="NAC_dom_sf"/>
</dbReference>
<dbReference type="PANTHER" id="PTHR31989">
    <property type="entry name" value="NAC DOMAIN-CONTAINING PROTEIN 82-RELATED"/>
    <property type="match status" value="1"/>
</dbReference>
<comment type="caution">
    <text evidence="9">The sequence shown here is derived from an EMBL/GenBank/DDBJ whole genome shotgun (WGS) entry which is preliminary data.</text>
</comment>
<dbReference type="Proteomes" id="UP000467841">
    <property type="component" value="Unassembled WGS sequence"/>
</dbReference>
<dbReference type="EMBL" id="CACVBM020000022">
    <property type="protein sequence ID" value="CAA7013060.1"/>
    <property type="molecule type" value="Genomic_DNA"/>
</dbReference>
<keyword evidence="7" id="KW-0472">Membrane</keyword>
<dbReference type="OrthoDB" id="1000520at2759"/>
<feature type="compositionally biased region" description="Acidic residues" evidence="6">
    <location>
        <begin position="289"/>
        <end position="298"/>
    </location>
</feature>
<dbReference type="Pfam" id="PF02365">
    <property type="entry name" value="NAM"/>
    <property type="match status" value="1"/>
</dbReference>
<feature type="region of interest" description="Disordered" evidence="6">
    <location>
        <begin position="285"/>
        <end position="329"/>
    </location>
</feature>
<keyword evidence="4" id="KW-0804">Transcription</keyword>
<evidence type="ECO:0000256" key="2">
    <source>
        <dbReference type="ARBA" id="ARBA00023015"/>
    </source>
</evidence>
<reference evidence="9" key="1">
    <citation type="submission" date="2020-01" db="EMBL/GenBank/DDBJ databases">
        <authorList>
            <person name="Mishra B."/>
        </authorList>
    </citation>
    <scope>NUCLEOTIDE SEQUENCE [LARGE SCALE GENOMIC DNA]</scope>
</reference>
<feature type="domain" description="NAC" evidence="8">
    <location>
        <begin position="2"/>
        <end position="151"/>
    </location>
</feature>
<keyword evidence="10" id="KW-1185">Reference proteome</keyword>
<feature type="compositionally biased region" description="Polar residues" evidence="6">
    <location>
        <begin position="304"/>
        <end position="329"/>
    </location>
</feature>
<dbReference type="InterPro" id="IPR003441">
    <property type="entry name" value="NAC-dom"/>
</dbReference>
<dbReference type="GO" id="GO:0003677">
    <property type="term" value="F:DNA binding"/>
    <property type="evidence" value="ECO:0007669"/>
    <property type="project" value="UniProtKB-KW"/>
</dbReference>
<name>A0A6D2HFE2_9BRAS</name>
<gene>
    <name evidence="9" type="ORF">MERR_LOCUS294</name>
</gene>
<sequence>MVVVGYRFHPTGEELINHYLKNKILGKHWLVDDAISEISICSHEPMLLPSLSKMETKDPVWYFFSPREYTSAKKTAAKRTTGYGFWKATGKDRTIKDRRGNGVEIGIKKTLVYHQGRTPNGVRTPWVMHEYHITCLPNAQRNYVICQVMYKGEDGDVLNGNSNFNVSEPSQSLVSDLNTVTARAINTGPEPGQENFYGLAVDELLNPMNEQEDLSPSDGFNPNILFTDNNNNNNNSMQPQTHYDDEFVNRLLDDNEWNFEDVFANPELIMQENHSNYRPRTALSGFIDSDSDGDDSDAESISATSYQETSSPGDSVGSSNRHFSSCSSADSCKDLQTLESQLTCRTIPKKQEVKECKFKAAIDKELSMVKTEKKGWFIVEEAMQRKGKTPRYMYLMNMIIGFILLVALIGNFISVLLSLKT</sequence>
<organism evidence="9 10">
    <name type="scientific">Microthlaspi erraticum</name>
    <dbReference type="NCBI Taxonomy" id="1685480"/>
    <lineage>
        <taxon>Eukaryota</taxon>
        <taxon>Viridiplantae</taxon>
        <taxon>Streptophyta</taxon>
        <taxon>Embryophyta</taxon>
        <taxon>Tracheophyta</taxon>
        <taxon>Spermatophyta</taxon>
        <taxon>Magnoliopsida</taxon>
        <taxon>eudicotyledons</taxon>
        <taxon>Gunneridae</taxon>
        <taxon>Pentapetalae</taxon>
        <taxon>rosids</taxon>
        <taxon>malvids</taxon>
        <taxon>Brassicales</taxon>
        <taxon>Brassicaceae</taxon>
        <taxon>Coluteocarpeae</taxon>
        <taxon>Microthlaspi</taxon>
    </lineage>
</organism>
<feature type="transmembrane region" description="Helical" evidence="7">
    <location>
        <begin position="392"/>
        <end position="417"/>
    </location>
</feature>
<protein>
    <recommendedName>
        <fullName evidence="8">NAC domain-containing protein</fullName>
    </recommendedName>
</protein>
<evidence type="ECO:0000313" key="10">
    <source>
        <dbReference type="Proteomes" id="UP000467841"/>
    </source>
</evidence>
<evidence type="ECO:0000256" key="5">
    <source>
        <dbReference type="ARBA" id="ARBA00023242"/>
    </source>
</evidence>
<proteinExistence type="predicted"/>
<evidence type="ECO:0000313" key="9">
    <source>
        <dbReference type="EMBL" id="CAA7013060.1"/>
    </source>
</evidence>
<dbReference type="SUPFAM" id="SSF101941">
    <property type="entry name" value="NAC domain"/>
    <property type="match status" value="1"/>
</dbReference>
<keyword evidence="7" id="KW-1133">Transmembrane helix</keyword>
<dbReference type="GO" id="GO:0006355">
    <property type="term" value="P:regulation of DNA-templated transcription"/>
    <property type="evidence" value="ECO:0007669"/>
    <property type="project" value="InterPro"/>
</dbReference>
<accession>A0A6D2HFE2</accession>
<evidence type="ECO:0000256" key="4">
    <source>
        <dbReference type="ARBA" id="ARBA00023163"/>
    </source>
</evidence>
<dbReference type="PROSITE" id="PS51005">
    <property type="entry name" value="NAC"/>
    <property type="match status" value="1"/>
</dbReference>
<dbReference type="AlphaFoldDB" id="A0A6D2HFE2"/>